<dbReference type="Proteomes" id="UP000012073">
    <property type="component" value="Unassembled WGS sequence"/>
</dbReference>
<name>R7Q8X0_CHOCR</name>
<proteinExistence type="predicted"/>
<dbReference type="AlphaFoldDB" id="R7Q8X0"/>
<evidence type="ECO:0000313" key="3">
    <source>
        <dbReference type="Proteomes" id="UP000012073"/>
    </source>
</evidence>
<dbReference type="KEGG" id="ccp:CHC_T00002956001"/>
<gene>
    <name evidence="2" type="ORF">CHC_T00002956001</name>
</gene>
<evidence type="ECO:0000256" key="1">
    <source>
        <dbReference type="SAM" id="MobiDB-lite"/>
    </source>
</evidence>
<keyword evidence="3" id="KW-1185">Reference proteome</keyword>
<evidence type="ECO:0000313" key="2">
    <source>
        <dbReference type="EMBL" id="CDF34258.1"/>
    </source>
</evidence>
<organism evidence="2 3">
    <name type="scientific">Chondrus crispus</name>
    <name type="common">Carrageen Irish moss</name>
    <name type="synonym">Polymorpha crispa</name>
    <dbReference type="NCBI Taxonomy" id="2769"/>
    <lineage>
        <taxon>Eukaryota</taxon>
        <taxon>Rhodophyta</taxon>
        <taxon>Florideophyceae</taxon>
        <taxon>Rhodymeniophycidae</taxon>
        <taxon>Gigartinales</taxon>
        <taxon>Gigartinaceae</taxon>
        <taxon>Chondrus</taxon>
    </lineage>
</organism>
<dbReference type="RefSeq" id="XP_005714077.1">
    <property type="nucleotide sequence ID" value="XM_005714020.1"/>
</dbReference>
<sequence length="106" mass="10892">MTGRKRCARSAPTSSHAASPCSACPATTPPKSALYRLCDAVSFTRVPSRTSGSLRSVARLYCIGVLGSSVLETASCGTVPGSAKPDGGRVSTRSNGVVSVDRWTCV</sequence>
<accession>R7Q8X0</accession>
<dbReference type="Gramene" id="CDF34258">
    <property type="protein sequence ID" value="CDF34258"/>
    <property type="gene ID" value="CHC_T00002956001"/>
</dbReference>
<protein>
    <submittedName>
        <fullName evidence="2">Uncharacterized protein</fullName>
    </submittedName>
</protein>
<dbReference type="EMBL" id="HG001680">
    <property type="protein sequence ID" value="CDF34258.1"/>
    <property type="molecule type" value="Genomic_DNA"/>
</dbReference>
<feature type="compositionally biased region" description="Low complexity" evidence="1">
    <location>
        <begin position="10"/>
        <end position="26"/>
    </location>
</feature>
<reference evidence="3" key="1">
    <citation type="journal article" date="2013" name="Proc. Natl. Acad. Sci. U.S.A.">
        <title>Genome structure and metabolic features in the red seaweed Chondrus crispus shed light on evolution of the Archaeplastida.</title>
        <authorList>
            <person name="Collen J."/>
            <person name="Porcel B."/>
            <person name="Carre W."/>
            <person name="Ball S.G."/>
            <person name="Chaparro C."/>
            <person name="Tonon T."/>
            <person name="Barbeyron T."/>
            <person name="Michel G."/>
            <person name="Noel B."/>
            <person name="Valentin K."/>
            <person name="Elias M."/>
            <person name="Artiguenave F."/>
            <person name="Arun A."/>
            <person name="Aury J.M."/>
            <person name="Barbosa-Neto J.F."/>
            <person name="Bothwell J.H."/>
            <person name="Bouget F.Y."/>
            <person name="Brillet L."/>
            <person name="Cabello-Hurtado F."/>
            <person name="Capella-Gutierrez S."/>
            <person name="Charrier B."/>
            <person name="Cladiere L."/>
            <person name="Cock J.M."/>
            <person name="Coelho S.M."/>
            <person name="Colleoni C."/>
            <person name="Czjzek M."/>
            <person name="Da Silva C."/>
            <person name="Delage L."/>
            <person name="Denoeud F."/>
            <person name="Deschamps P."/>
            <person name="Dittami S.M."/>
            <person name="Gabaldon T."/>
            <person name="Gachon C.M."/>
            <person name="Groisillier A."/>
            <person name="Herve C."/>
            <person name="Jabbari K."/>
            <person name="Katinka M."/>
            <person name="Kloareg B."/>
            <person name="Kowalczyk N."/>
            <person name="Labadie K."/>
            <person name="Leblanc C."/>
            <person name="Lopez P.J."/>
            <person name="McLachlan D.H."/>
            <person name="Meslet-Cladiere L."/>
            <person name="Moustafa A."/>
            <person name="Nehr Z."/>
            <person name="Nyvall Collen P."/>
            <person name="Panaud O."/>
            <person name="Partensky F."/>
            <person name="Poulain J."/>
            <person name="Rensing S.A."/>
            <person name="Rousvoal S."/>
            <person name="Samson G."/>
            <person name="Symeonidi A."/>
            <person name="Weissenbach J."/>
            <person name="Zambounis A."/>
            <person name="Wincker P."/>
            <person name="Boyen C."/>
        </authorList>
    </citation>
    <scope>NUCLEOTIDE SEQUENCE [LARGE SCALE GENOMIC DNA]</scope>
    <source>
        <strain evidence="3">cv. Stackhouse</strain>
    </source>
</reference>
<dbReference type="GeneID" id="17321793"/>
<feature type="region of interest" description="Disordered" evidence="1">
    <location>
        <begin position="1"/>
        <end position="26"/>
    </location>
</feature>